<dbReference type="InterPro" id="IPR015424">
    <property type="entry name" value="PyrdxlP-dep_Trfase"/>
</dbReference>
<feature type="region of interest" description="Disordered" evidence="6">
    <location>
        <begin position="505"/>
        <end position="545"/>
    </location>
</feature>
<dbReference type="GO" id="GO:0016831">
    <property type="term" value="F:carboxy-lyase activity"/>
    <property type="evidence" value="ECO:0007669"/>
    <property type="project" value="UniProtKB-KW"/>
</dbReference>
<dbReference type="Gene3D" id="3.40.640.10">
    <property type="entry name" value="Type I PLP-dependent aspartate aminotransferase-like (Major domain)"/>
    <property type="match status" value="1"/>
</dbReference>
<keyword evidence="4" id="KW-0663">Pyridoxal phosphate</keyword>
<organism evidence="9 10">
    <name type="scientific">Streptomyces yunnanensis</name>
    <dbReference type="NCBI Taxonomy" id="156453"/>
    <lineage>
        <taxon>Bacteria</taxon>
        <taxon>Bacillati</taxon>
        <taxon>Actinomycetota</taxon>
        <taxon>Actinomycetes</taxon>
        <taxon>Kitasatosporales</taxon>
        <taxon>Streptomycetaceae</taxon>
        <taxon>Streptomyces</taxon>
    </lineage>
</organism>
<evidence type="ECO:0000259" key="8">
    <source>
        <dbReference type="Pfam" id="PF03711"/>
    </source>
</evidence>
<dbReference type="Pfam" id="PF03711">
    <property type="entry name" value="OKR_DC_1_C"/>
    <property type="match status" value="1"/>
</dbReference>
<evidence type="ECO:0000313" key="10">
    <source>
        <dbReference type="Proteomes" id="UP000184388"/>
    </source>
</evidence>
<dbReference type="InterPro" id="IPR052357">
    <property type="entry name" value="Orn_Lys_Arg_decarboxylase-I"/>
</dbReference>
<comment type="cofactor">
    <cofactor evidence="1">
        <name>pyridoxal 5'-phosphate</name>
        <dbReference type="ChEBI" id="CHEBI:597326"/>
    </cofactor>
</comment>
<keyword evidence="3" id="KW-0210">Decarboxylase</keyword>
<protein>
    <submittedName>
        <fullName evidence="9">Arginine decarboxylase</fullName>
    </submittedName>
</protein>
<dbReference type="SUPFAM" id="SSF55904">
    <property type="entry name" value="Ornithine decarboxylase C-terminal domain"/>
    <property type="match status" value="1"/>
</dbReference>
<evidence type="ECO:0000313" key="9">
    <source>
        <dbReference type="EMBL" id="SHM72444.1"/>
    </source>
</evidence>
<feature type="domain" description="Orn/Lys/Arg decarboxylases family 1 pyridoxal-P attachment site" evidence="7">
    <location>
        <begin position="23"/>
        <end position="319"/>
    </location>
</feature>
<dbReference type="SUPFAM" id="SSF53383">
    <property type="entry name" value="PLP-dependent transferases"/>
    <property type="match status" value="1"/>
</dbReference>
<sequence length="545" mass="56759">MVIPVTLRHVTNRTARTAQHTAPYAEAVRAFAREDWLRLNVPGHSADTLHFGPLAQFVGDVPLRLDLPPLLEGIDLGTGSPMDEALALAADAWGARRTWFLTNGASQGNRIATLITQALGTTLIVQRSVHSSVIDGLVLSGQKAAFAYPSVDADLGIAHGVTPAGLARAIAAHPEAAAAYLVSPSYFGAVADVRACADVAHAAGIPLIVDEAWGSHFGFHPELPANALAQGADIAISSTHKLAGSLTQSAMLHLAEGPFADALEPLIQRVFHTTQSTSASALLLTSLDVARQALVTGRDRISASLEAADKMRARVRSAGRFRVVSDDFGRFPDIATADPLRVPIGTRAGGISGHEARRRLMRDHRIMVEVATDAAIVAVVGAGAAPDVDRFIEALHALPSPLGEQAPANPLRLPSPGAVEMTTREAFLAPSRTVPAGEAVGQVSADTLAAYPPGIPNVLPGEVITAELVEFLHRISAAPNGHVRGAADPAVSRLRVVDRRCHEPGTGADAVVGTGGRRMRKSQAGAGERGGSGGVAAEVVHGQTR</sequence>
<dbReference type="AlphaFoldDB" id="A0A9X8N2A5"/>
<dbReference type="Pfam" id="PF01276">
    <property type="entry name" value="OKR_DC_1"/>
    <property type="match status" value="1"/>
</dbReference>
<feature type="compositionally biased region" description="Low complexity" evidence="6">
    <location>
        <begin position="535"/>
        <end position="545"/>
    </location>
</feature>
<evidence type="ECO:0000256" key="2">
    <source>
        <dbReference type="ARBA" id="ARBA00010671"/>
    </source>
</evidence>
<evidence type="ECO:0000256" key="6">
    <source>
        <dbReference type="SAM" id="MobiDB-lite"/>
    </source>
</evidence>
<dbReference type="EMBL" id="FRBK01000013">
    <property type="protein sequence ID" value="SHM72444.1"/>
    <property type="molecule type" value="Genomic_DNA"/>
</dbReference>
<dbReference type="InterPro" id="IPR000310">
    <property type="entry name" value="Orn/Lys/Arg_deCO2ase_major_dom"/>
</dbReference>
<evidence type="ECO:0000256" key="3">
    <source>
        <dbReference type="ARBA" id="ARBA00022793"/>
    </source>
</evidence>
<feature type="domain" description="Orn/Lys/Arg decarboxylase C-terminal" evidence="8">
    <location>
        <begin position="432"/>
        <end position="475"/>
    </location>
</feature>
<dbReference type="InterPro" id="IPR015421">
    <property type="entry name" value="PyrdxlP-dep_Trfase_major"/>
</dbReference>
<dbReference type="InterPro" id="IPR036633">
    <property type="entry name" value="Prn/Lys/Arg_de-COase_C_sf"/>
</dbReference>
<name>A0A9X8N2A5_9ACTN</name>
<accession>A0A9X8N2A5</accession>
<dbReference type="PANTHER" id="PTHR43277:SF4">
    <property type="entry name" value="ARGININE DECARBOXYLASE"/>
    <property type="match status" value="1"/>
</dbReference>
<comment type="similarity">
    <text evidence="2">Belongs to the Orn/Lys/Arg decarboxylase class-I family.</text>
</comment>
<evidence type="ECO:0000256" key="5">
    <source>
        <dbReference type="ARBA" id="ARBA00023239"/>
    </source>
</evidence>
<dbReference type="PANTHER" id="PTHR43277">
    <property type="entry name" value="ARGININE DECARBOXYLASE"/>
    <property type="match status" value="1"/>
</dbReference>
<reference evidence="10" key="1">
    <citation type="submission" date="2016-11" db="EMBL/GenBank/DDBJ databases">
        <authorList>
            <person name="Jaros S."/>
            <person name="Januszkiewicz K."/>
            <person name="Wedrychowicz H."/>
        </authorList>
    </citation>
    <scope>NUCLEOTIDE SEQUENCE [LARGE SCALE GENOMIC DNA]</scope>
    <source>
        <strain evidence="10">CGMCC 4.3555</strain>
    </source>
</reference>
<dbReference type="Gene3D" id="3.90.100.10">
    <property type="entry name" value="Orn/Lys/Arg decarboxylase, C-terminal domain"/>
    <property type="match status" value="1"/>
</dbReference>
<comment type="caution">
    <text evidence="9">The sequence shown here is derived from an EMBL/GenBank/DDBJ whole genome shotgun (WGS) entry which is preliminary data.</text>
</comment>
<dbReference type="Proteomes" id="UP000184388">
    <property type="component" value="Unassembled WGS sequence"/>
</dbReference>
<gene>
    <name evidence="9" type="ORF">SAMN05216268_113189</name>
</gene>
<keyword evidence="5" id="KW-0456">Lyase</keyword>
<evidence type="ECO:0000256" key="1">
    <source>
        <dbReference type="ARBA" id="ARBA00001933"/>
    </source>
</evidence>
<proteinExistence type="inferred from homology"/>
<evidence type="ECO:0000259" key="7">
    <source>
        <dbReference type="Pfam" id="PF01276"/>
    </source>
</evidence>
<evidence type="ECO:0000256" key="4">
    <source>
        <dbReference type="ARBA" id="ARBA00022898"/>
    </source>
</evidence>
<dbReference type="InterPro" id="IPR008286">
    <property type="entry name" value="Prn/Lys/Arg_de-COase_C"/>
</dbReference>